<name>A0ABN0RRD0_9FLAO</name>
<evidence type="ECO:0000256" key="3">
    <source>
        <dbReference type="ARBA" id="ARBA00022989"/>
    </source>
</evidence>
<organism evidence="7 8">
    <name type="scientific">Cellulophaga geojensis KL-A</name>
    <dbReference type="NCBI Taxonomy" id="1328323"/>
    <lineage>
        <taxon>Bacteria</taxon>
        <taxon>Pseudomonadati</taxon>
        <taxon>Bacteroidota</taxon>
        <taxon>Flavobacteriia</taxon>
        <taxon>Flavobacteriales</taxon>
        <taxon>Flavobacteriaceae</taxon>
        <taxon>Cellulophaga</taxon>
    </lineage>
</organism>
<evidence type="ECO:0000313" key="8">
    <source>
        <dbReference type="Proteomes" id="UP000019275"/>
    </source>
</evidence>
<reference evidence="7 8" key="1">
    <citation type="journal article" date="2014" name="Genome Announc.">
        <title>Draft Genome Sequence of the Carrageenan-Degrading Bacterium Cellulophaga sp. Strain KL-A, Isolated from Decaying Marine Algae.</title>
        <authorList>
            <person name="Shan D."/>
            <person name="Ying J."/>
            <person name="Li X."/>
            <person name="Gao Z."/>
            <person name="Wei G."/>
            <person name="Shao Z."/>
        </authorList>
    </citation>
    <scope>NUCLEOTIDE SEQUENCE [LARGE SCALE GENOMIC DNA]</scope>
    <source>
        <strain evidence="7 8">KL-A</strain>
    </source>
</reference>
<dbReference type="EMBL" id="ARZX01000003">
    <property type="protein sequence ID" value="EWH14448.1"/>
    <property type="molecule type" value="Genomic_DNA"/>
</dbReference>
<evidence type="ECO:0000256" key="5">
    <source>
        <dbReference type="SAM" id="Phobius"/>
    </source>
</evidence>
<dbReference type="Proteomes" id="UP000019275">
    <property type="component" value="Unassembled WGS sequence"/>
</dbReference>
<protein>
    <submittedName>
        <fullName evidence="7">RDD domain-containing protein</fullName>
    </submittedName>
</protein>
<keyword evidence="3 5" id="KW-1133">Transmembrane helix</keyword>
<evidence type="ECO:0000313" key="7">
    <source>
        <dbReference type="EMBL" id="EWH14448.1"/>
    </source>
</evidence>
<feature type="domain" description="RDD" evidence="6">
    <location>
        <begin position="42"/>
        <end position="131"/>
    </location>
</feature>
<accession>A0ABN0RRD0</accession>
<keyword evidence="2 5" id="KW-0812">Transmembrane</keyword>
<evidence type="ECO:0000256" key="4">
    <source>
        <dbReference type="ARBA" id="ARBA00023136"/>
    </source>
</evidence>
<keyword evidence="8" id="KW-1185">Reference proteome</keyword>
<feature type="transmembrane region" description="Helical" evidence="5">
    <location>
        <begin position="43"/>
        <end position="61"/>
    </location>
</feature>
<evidence type="ECO:0000259" key="6">
    <source>
        <dbReference type="Pfam" id="PF06271"/>
    </source>
</evidence>
<evidence type="ECO:0000256" key="2">
    <source>
        <dbReference type="ARBA" id="ARBA00022692"/>
    </source>
</evidence>
<keyword evidence="4 5" id="KW-0472">Membrane</keyword>
<dbReference type="Pfam" id="PF06271">
    <property type="entry name" value="RDD"/>
    <property type="match status" value="1"/>
</dbReference>
<gene>
    <name evidence="7" type="ORF">KLA_03752</name>
</gene>
<sequence length="168" mass="19644">MAQKISELKTYKTVNRRNRNGNYKAMEFEFKYNPNIKSFNFRLLSKLLDLLLYYCIVYVLAKFFTFAYPHILIATLGLFTINPVLETITGKTFGKLLIGFEVVDDHCKKPSVLKSFIKNILQLLNLVIYVFTEGVIWEEDIYFHNTITNTYTIKSKSKKEIIAMMNKA</sequence>
<comment type="caution">
    <text evidence="7">The sequence shown here is derived from an EMBL/GenBank/DDBJ whole genome shotgun (WGS) entry which is preliminary data.</text>
</comment>
<comment type="subcellular location">
    <subcellularLocation>
        <location evidence="1">Membrane</location>
        <topology evidence="1">Multi-pass membrane protein</topology>
    </subcellularLocation>
</comment>
<dbReference type="InterPro" id="IPR010432">
    <property type="entry name" value="RDD"/>
</dbReference>
<proteinExistence type="predicted"/>
<evidence type="ECO:0000256" key="1">
    <source>
        <dbReference type="ARBA" id="ARBA00004141"/>
    </source>
</evidence>
<dbReference type="RefSeq" id="WP_034644074.1">
    <property type="nucleotide sequence ID" value="NZ_ARZX01000003.1"/>
</dbReference>